<accession>A0A1X7VB14</accession>
<dbReference type="GO" id="GO:0005778">
    <property type="term" value="C:peroxisomal membrane"/>
    <property type="evidence" value="ECO:0007669"/>
    <property type="project" value="TreeGrafter"/>
</dbReference>
<dbReference type="InterPro" id="IPR019531">
    <property type="entry name" value="Pmp4"/>
</dbReference>
<organism evidence="1">
    <name type="scientific">Amphimedon queenslandica</name>
    <name type="common">Sponge</name>
    <dbReference type="NCBI Taxonomy" id="400682"/>
    <lineage>
        <taxon>Eukaryota</taxon>
        <taxon>Metazoa</taxon>
        <taxon>Porifera</taxon>
        <taxon>Demospongiae</taxon>
        <taxon>Heteroscleromorpha</taxon>
        <taxon>Haplosclerida</taxon>
        <taxon>Niphatidae</taxon>
        <taxon>Amphimedon</taxon>
    </lineage>
</organism>
<gene>
    <name evidence="1" type="primary">100639602</name>
</gene>
<name>A0A1X7VB14_AMPQE</name>
<dbReference type="Proteomes" id="UP000007879">
    <property type="component" value="Unassembled WGS sequence"/>
</dbReference>
<dbReference type="AlphaFoldDB" id="A0A1X7VB14"/>
<dbReference type="KEGG" id="aqu:100639602"/>
<keyword evidence="2" id="KW-1185">Reference proteome</keyword>
<dbReference type="STRING" id="400682.A0A1X7VB14"/>
<dbReference type="PANTHER" id="PTHR15460:SF3">
    <property type="entry name" value="PEROXISOMAL MEMBRANE PROTEIN 4"/>
    <property type="match status" value="1"/>
</dbReference>
<protein>
    <recommendedName>
        <fullName evidence="3">Peroxisomal membrane protein 4</fullName>
    </recommendedName>
</protein>
<reference evidence="2" key="1">
    <citation type="journal article" date="2010" name="Nature">
        <title>The Amphimedon queenslandica genome and the evolution of animal complexity.</title>
        <authorList>
            <person name="Srivastava M."/>
            <person name="Simakov O."/>
            <person name="Chapman J."/>
            <person name="Fahey B."/>
            <person name="Gauthier M.E."/>
            <person name="Mitros T."/>
            <person name="Richards G.S."/>
            <person name="Conaco C."/>
            <person name="Dacre M."/>
            <person name="Hellsten U."/>
            <person name="Larroux C."/>
            <person name="Putnam N.H."/>
            <person name="Stanke M."/>
            <person name="Adamska M."/>
            <person name="Darling A."/>
            <person name="Degnan S.M."/>
            <person name="Oakley T.H."/>
            <person name="Plachetzki D.C."/>
            <person name="Zhai Y."/>
            <person name="Adamski M."/>
            <person name="Calcino A."/>
            <person name="Cummins S.F."/>
            <person name="Goodstein D.M."/>
            <person name="Harris C."/>
            <person name="Jackson D.J."/>
            <person name="Leys S.P."/>
            <person name="Shu S."/>
            <person name="Woodcroft B.J."/>
            <person name="Vervoort M."/>
            <person name="Kosik K.S."/>
            <person name="Manning G."/>
            <person name="Degnan B.M."/>
            <person name="Rokhsar D.S."/>
        </authorList>
    </citation>
    <scope>NUCLEOTIDE SEQUENCE [LARGE SCALE GENOMIC DNA]</scope>
</reference>
<dbReference type="EnsemblMetazoa" id="XM_003384913.3">
    <property type="protein sequence ID" value="XP_003384961.2"/>
    <property type="gene ID" value="LOC100639602"/>
</dbReference>
<evidence type="ECO:0008006" key="3">
    <source>
        <dbReference type="Google" id="ProtNLM"/>
    </source>
</evidence>
<evidence type="ECO:0000313" key="2">
    <source>
        <dbReference type="Proteomes" id="UP000007879"/>
    </source>
</evidence>
<dbReference type="EnsemblMetazoa" id="Aqu2.1.37490_001">
    <property type="protein sequence ID" value="Aqu2.1.37490_001"/>
    <property type="gene ID" value="Aqu2.1.37490"/>
</dbReference>
<dbReference type="eggNOG" id="ENOG502RXMH">
    <property type="taxonomic scope" value="Eukaryota"/>
</dbReference>
<dbReference type="OMA" id="VMVFLFR"/>
<proteinExistence type="predicted"/>
<sequence>MTPPTGTMASNRIQQLNALLNNPRYRTLLSLVKAFRNGLMYGVKIRFPHSLVMTFLFHEGSLKEKFRFILTATAQHAKNLAFFALVYKSISLLLNKLRGSTHPVHNFIGGLMGGYLVFGTNNKVNMQINLYLLSRVTIGLARLAVKKQLIPEPQFNTFPLFAAIVWGLALTLFEYHTDVLQPSLQNSMTYLYRDSTVWSNIADFLFYSSAELW</sequence>
<dbReference type="PANTHER" id="PTHR15460">
    <property type="entry name" value="PEROXISOMAL MEMBRANE PROTEIN 4"/>
    <property type="match status" value="1"/>
</dbReference>
<dbReference type="PIRSF" id="PIRSF013674">
    <property type="entry name" value="PXMP4"/>
    <property type="match status" value="1"/>
</dbReference>
<reference evidence="1" key="2">
    <citation type="submission" date="2017-05" db="UniProtKB">
        <authorList>
            <consortium name="EnsemblMetazoa"/>
        </authorList>
    </citation>
    <scope>IDENTIFICATION</scope>
</reference>
<dbReference type="Pfam" id="PF02466">
    <property type="entry name" value="Tim17"/>
    <property type="match status" value="1"/>
</dbReference>
<evidence type="ECO:0000313" key="1">
    <source>
        <dbReference type="EnsemblMetazoa" id="Aqu2.1.37490_001"/>
    </source>
</evidence>
<dbReference type="InParanoid" id="A0A1X7VB14"/>
<dbReference type="OrthoDB" id="39659at2759"/>